<evidence type="ECO:0000259" key="1">
    <source>
        <dbReference type="PROSITE" id="PS51736"/>
    </source>
</evidence>
<feature type="domain" description="Recombinase" evidence="2">
    <location>
        <begin position="199"/>
        <end position="322"/>
    </location>
</feature>
<name>A0AA42IN07_9GAMM</name>
<organism evidence="3 4">
    <name type="scientific">Ectopseudomonas toyotomiensis</name>
    <dbReference type="NCBI Taxonomy" id="554344"/>
    <lineage>
        <taxon>Bacteria</taxon>
        <taxon>Pseudomonadati</taxon>
        <taxon>Pseudomonadota</taxon>
        <taxon>Gammaproteobacteria</taxon>
        <taxon>Pseudomonadales</taxon>
        <taxon>Pseudomonadaceae</taxon>
        <taxon>Ectopseudomonas</taxon>
    </lineage>
</organism>
<dbReference type="AlphaFoldDB" id="A0AA42IN07"/>
<dbReference type="RefSeq" id="WP_279835299.1">
    <property type="nucleotide sequence ID" value="NZ_JACFYY010000001.1"/>
</dbReference>
<dbReference type="InterPro" id="IPR011109">
    <property type="entry name" value="DNA_bind_recombinase_dom"/>
</dbReference>
<dbReference type="PROSITE" id="PS51737">
    <property type="entry name" value="RECOMBINASE_DNA_BIND"/>
    <property type="match status" value="1"/>
</dbReference>
<feature type="domain" description="Resolvase/invertase-type recombinase catalytic" evidence="1">
    <location>
        <begin position="18"/>
        <end position="172"/>
    </location>
</feature>
<dbReference type="InterPro" id="IPR050639">
    <property type="entry name" value="SSR_resolvase"/>
</dbReference>
<dbReference type="Gene3D" id="3.90.1750.20">
    <property type="entry name" value="Putative Large Serine Recombinase, Chain B, Domain 2"/>
    <property type="match status" value="1"/>
</dbReference>
<evidence type="ECO:0000259" key="2">
    <source>
        <dbReference type="PROSITE" id="PS51737"/>
    </source>
</evidence>
<evidence type="ECO:0000313" key="4">
    <source>
        <dbReference type="Proteomes" id="UP001161137"/>
    </source>
</evidence>
<protein>
    <submittedName>
        <fullName evidence="3">Recombinase family protein</fullName>
    </submittedName>
</protein>
<gene>
    <name evidence="3" type="ORF">N5D41_00990</name>
</gene>
<dbReference type="EMBL" id="JAOCDH010000001">
    <property type="protein sequence ID" value="MDH0700056.1"/>
    <property type="molecule type" value="Genomic_DNA"/>
</dbReference>
<dbReference type="GO" id="GO:0003677">
    <property type="term" value="F:DNA binding"/>
    <property type="evidence" value="ECO:0007669"/>
    <property type="project" value="InterPro"/>
</dbReference>
<dbReference type="CDD" id="cd00338">
    <property type="entry name" value="Ser_Recombinase"/>
    <property type="match status" value="1"/>
</dbReference>
<dbReference type="Pfam" id="PF07508">
    <property type="entry name" value="Recombinase"/>
    <property type="match status" value="1"/>
</dbReference>
<dbReference type="InterPro" id="IPR006119">
    <property type="entry name" value="Resolv_N"/>
</dbReference>
<sequence>MSSLNRTQNSDPPTSSIRAAAYVRMSTEHQQYSTENQLDTIRAYASENDLEIVRVYTDAGKSGLSLDGRDALQRLLGDIESRSANFTIVLVYDVSRWGRFQDPDVSASYEVRCRQAGVAIEYCAEQFRNDGSLSSAIVKQVKRSMAAEYSRELSVKVFAGQSRLIGLGFRQGGPAGYGLRRQLVDQHGNLKTVLEHGEQKSLQTDRVVLVPGPESEQRIVREIYRMFVEEGRAEREVAQILNERGQLPSPGHRWTRGAIHQILVNEKYAGHNVWNKTSGKLNERRVSNPEALWVRADNAFPALVEPLLFNAAQLIIQSRTKHLTDDQILDALRGLLARKGYLSGLLIDEEEECPSSSTFRSRFGSLLRSYSLIGYTPARDYAYIEANQRLRELYPQVLTSTIQRIQEVGAQVEVEESTQLLWISQEVRASIVLCRCQELPSGSLRWKIRFDAGLSPDLTIAVRMQPGELEARDYYVFPAMDQFAPKIRLAEANARELELYRFDTLDILSTLTRRVALPGAA</sequence>
<dbReference type="PANTHER" id="PTHR30461:SF23">
    <property type="entry name" value="DNA RECOMBINASE-RELATED"/>
    <property type="match status" value="1"/>
</dbReference>
<dbReference type="PROSITE" id="PS51736">
    <property type="entry name" value="RECOMBINASES_3"/>
    <property type="match status" value="1"/>
</dbReference>
<reference evidence="3" key="1">
    <citation type="submission" date="2022-09" db="EMBL/GenBank/DDBJ databases">
        <title>Intensive care unit water sources are persistently colonized with multi-drug resistant bacteria and are the site of extensive horizontal gene transfer of antibiotic resistance genes.</title>
        <authorList>
            <person name="Diorio-Toth L."/>
        </authorList>
    </citation>
    <scope>NUCLEOTIDE SEQUENCE</scope>
    <source>
        <strain evidence="3">GD03863</strain>
    </source>
</reference>
<dbReference type="FunFam" id="3.40.50.1390:FF:000008">
    <property type="entry name" value="DNA recombinase"/>
    <property type="match status" value="1"/>
</dbReference>
<dbReference type="SUPFAM" id="SSF53041">
    <property type="entry name" value="Resolvase-like"/>
    <property type="match status" value="1"/>
</dbReference>
<dbReference type="Proteomes" id="UP001161137">
    <property type="component" value="Unassembled WGS sequence"/>
</dbReference>
<dbReference type="Pfam" id="PF00239">
    <property type="entry name" value="Resolvase"/>
    <property type="match status" value="1"/>
</dbReference>
<dbReference type="Gene3D" id="3.40.50.1390">
    <property type="entry name" value="Resolvase, N-terminal catalytic domain"/>
    <property type="match status" value="1"/>
</dbReference>
<dbReference type="PANTHER" id="PTHR30461">
    <property type="entry name" value="DNA-INVERTASE FROM LAMBDOID PROPHAGE"/>
    <property type="match status" value="1"/>
</dbReference>
<comment type="caution">
    <text evidence="3">The sequence shown here is derived from an EMBL/GenBank/DDBJ whole genome shotgun (WGS) entry which is preliminary data.</text>
</comment>
<dbReference type="InterPro" id="IPR038109">
    <property type="entry name" value="DNA_bind_recomb_sf"/>
</dbReference>
<dbReference type="InterPro" id="IPR036162">
    <property type="entry name" value="Resolvase-like_N_sf"/>
</dbReference>
<dbReference type="SMART" id="SM00857">
    <property type="entry name" value="Resolvase"/>
    <property type="match status" value="1"/>
</dbReference>
<evidence type="ECO:0000313" key="3">
    <source>
        <dbReference type="EMBL" id="MDH0700056.1"/>
    </source>
</evidence>
<proteinExistence type="predicted"/>
<dbReference type="GO" id="GO:0000150">
    <property type="term" value="F:DNA strand exchange activity"/>
    <property type="evidence" value="ECO:0007669"/>
    <property type="project" value="InterPro"/>
</dbReference>
<accession>A0AA42IN07</accession>